<reference evidence="7" key="1">
    <citation type="submission" date="2019-12" db="EMBL/GenBank/DDBJ databases">
        <title>Genome sequence of Babesia ovis.</title>
        <authorList>
            <person name="Yamagishi J."/>
            <person name="Sevinc F."/>
            <person name="Xuan X."/>
        </authorList>
    </citation>
    <scope>NUCLEOTIDE SEQUENCE</scope>
    <source>
        <strain evidence="7">Selcuk</strain>
    </source>
</reference>
<sequence>MGVRKGVMFRVSAEIDNALPAFVKASRDVEYGEVFDLIYAKWDSADWVALLSYGDRISHYALDEKCLLDESNLDNLTIICRRLWLMATYDIFGDDDARIKTLYAPEVVNDLCHILKSQNKVTLQNKIRSLYILISILQTLRHSLPAVWEVKSFECHQALNKRLSFINVDVLMQISKNYLQEPQLGTSFQRRKAWMASIVRLSAIMRHIWIFREDIGRRLVEVVLGDIQHMDLRSNEIFFRFRLILLMCPNATLYHLFVEGELFRWWTLVNEGTVSFWNSMMLCFLTRAVKFGWATGKPYLTEGITERVPYLFHILYSALGIPNMVSVIRCKESVPGEYTVLLEKPLNLCKKFGKLLAYFICPTSDSVSPVSTFATCIMDYVTAMVSAVYPYTHPSNGGKWSSNIAMFVRQFILSYTRRAFRERASNKVLSPTAGAMENGQNLRLKRDNDEAMVELFYPLALQGMYSKNMHVAYAYEDAIKRLCYMLPDKTLVGTLDHLVLSSESVTEPHQMLSALRLFAQLIPLILTYTPQALLPILDIAIKGIDSSDPFKTGQTLTLVNVIFSHVACRDLSDLEISDKDKIELVKAMYMRCTVEKDEVEASLENLALDTTLVDVRSYMFHSCDGIEVPDEHEGSFSREMVVLRTTNELEEALSALDALLNQRRYITQSFSCWCQDWFRAMLQLAENSTKPNSGTDSLMNAVDMGTFILTRSALVTVLGQTDSYTFRTICDIFLRWVCDNAFRKDALKYMVATSTCLSYSNGQIVMELIFDKLFTKFKREIETSKDSLSETQLVWFIGCFSGLVRRTNLHLIPRLQNLRYILRVGLSHKAKPVFKITTKLLQRCIDTLTGVYFTDLHCANNFKDDLNPGLLLWDLPWFARDGQFRNGKCDISVINEVKWHIASKEELDCAMELCWYGMEIMVTLTKDIINLPNPTKPERAMDINIEIDPSHTPFVRMTRACNIAKSLLRGLKYFAVDDRDIHVKALPKVTPFDCDESRRLQQFILDFSLIALSNYGSIDTTNDLMVTKIFVKLLKVVDEYLCRGAVLHDSSSLLDNASLVGSMKQESHVGSTITAGRSMLPWMSFYYGMHSKGFWQDSPRVTWLLMLHERYYERLNLRKMGHECVGPRRDLLNVILQCLICQYKDVSGYAQQLIKPLASIHRRIKGDIIEYLLDRGMELYPKSTDGCSRALEGLSCIPDILTVPMVKHIGNKPHLFSKLCKFLLGVVLTAPNKDSLMSKYDNLLLSLLNCREHTEPNATTAATMSAILVSSFDDNMQQVQAAAHWRFQLYATSLLVCFRHLIPRESFGRYVSWLIDVSDHTTRHPCVVTIALFGLYRLLSDSIPSESLPPELWSPGFASTLLNSICAVNHDAIKQHNSSTVKQSNPIVTSVIKLERTWPHNRVSSNSKAFSMQNYLVAYHYFSRVFEKGYTETVERAISVLDEIASSPPTVFENHCAFAEISAALLKASLQAPPSIRETFWNLYQPVFKRELDALVLDRIVDFMDALRLALDGCDLSSEACIPIFNLAINFSAPLCLTKLHSCDLSNSNNTSLGVVKQLKLYQAVLQQVTTCSPMLFETLCNGILNEFAIFNDSLQVVDEVGYLCSFLVSLCCTYNDLHTFKDHVYSCVSQLIRKVDTNGDQDELSIKGLLSVIGLLYSMSLPAQDLGHEYTSQFLEFCLRFSASSNPTISDLATRAVHNIAMSPYHSHGKLTTVEAIVRTLENTCKAQSNKTKVNSIQVAMMLQRNLCMYLRNTGVVNMLLEMYISALHDRQVRDDARGALTAITMSAGDQVHLHLTERFYGLIKTNNGDVANAGVLGLAALVSTSPYHVPKWLPHTLTTLASCGASRYPDTVRRTVQTTLQDFFKSHMDAWSQAHVHKFTREQLDMLELYKGCPTYFN</sequence>
<dbReference type="InterPro" id="IPR032430">
    <property type="entry name" value="Blm10_mid"/>
</dbReference>
<evidence type="ECO:0000256" key="1">
    <source>
        <dbReference type="ARBA" id="ARBA00005739"/>
    </source>
</evidence>
<dbReference type="OrthoDB" id="17907at2759"/>
<dbReference type="InterPro" id="IPR035309">
    <property type="entry name" value="PSME4"/>
</dbReference>
<accession>A0A9W5WTW3</accession>
<feature type="domain" description="Proteasome activator complex subunit 4 C-terminal" evidence="5">
    <location>
        <begin position="1814"/>
        <end position="1899"/>
    </location>
</feature>
<feature type="domain" description="Proteasome activator Blm10 middle HEAT repeats region" evidence="6">
    <location>
        <begin position="383"/>
        <end position="926"/>
    </location>
</feature>
<dbReference type="Pfam" id="PF11919">
    <property type="entry name" value="PSME4_C"/>
    <property type="match status" value="1"/>
</dbReference>
<evidence type="ECO:0000256" key="3">
    <source>
        <dbReference type="ARBA" id="ARBA00022763"/>
    </source>
</evidence>
<dbReference type="GO" id="GO:0005634">
    <property type="term" value="C:nucleus"/>
    <property type="evidence" value="ECO:0007669"/>
    <property type="project" value="TreeGrafter"/>
</dbReference>
<dbReference type="GO" id="GO:0010499">
    <property type="term" value="P:proteasomal ubiquitin-independent protein catabolic process"/>
    <property type="evidence" value="ECO:0007669"/>
    <property type="project" value="TreeGrafter"/>
</dbReference>
<dbReference type="SUPFAM" id="SSF48371">
    <property type="entry name" value="ARM repeat"/>
    <property type="match status" value="2"/>
</dbReference>
<dbReference type="GO" id="GO:0005829">
    <property type="term" value="C:cytosol"/>
    <property type="evidence" value="ECO:0007669"/>
    <property type="project" value="TreeGrafter"/>
</dbReference>
<evidence type="ECO:0000313" key="7">
    <source>
        <dbReference type="EMBL" id="GFE53310.1"/>
    </source>
</evidence>
<dbReference type="Gene3D" id="1.25.10.10">
    <property type="entry name" value="Leucine-rich Repeat Variant"/>
    <property type="match status" value="1"/>
</dbReference>
<evidence type="ECO:0000259" key="6">
    <source>
        <dbReference type="Pfam" id="PF16507"/>
    </source>
</evidence>
<proteinExistence type="inferred from homology"/>
<keyword evidence="2" id="KW-0677">Repeat</keyword>
<dbReference type="GO" id="GO:0006281">
    <property type="term" value="P:DNA repair"/>
    <property type="evidence" value="ECO:0007669"/>
    <property type="project" value="UniProtKB-KW"/>
</dbReference>
<evidence type="ECO:0000313" key="8">
    <source>
        <dbReference type="Proteomes" id="UP001057455"/>
    </source>
</evidence>
<keyword evidence="4" id="KW-0234">DNA repair</keyword>
<dbReference type="Pfam" id="PF16507">
    <property type="entry name" value="HEAT_PSME4_mid"/>
    <property type="match status" value="1"/>
</dbReference>
<dbReference type="InterPro" id="IPR016024">
    <property type="entry name" value="ARM-type_fold"/>
</dbReference>
<dbReference type="GO" id="GO:0070628">
    <property type="term" value="F:proteasome binding"/>
    <property type="evidence" value="ECO:0007669"/>
    <property type="project" value="InterPro"/>
</dbReference>
<dbReference type="EMBL" id="BLIY01000006">
    <property type="protein sequence ID" value="GFE53310.1"/>
    <property type="molecule type" value="Genomic_DNA"/>
</dbReference>
<comment type="caution">
    <text evidence="7">The sequence shown here is derived from an EMBL/GenBank/DDBJ whole genome shotgun (WGS) entry which is preliminary data.</text>
</comment>
<comment type="similarity">
    <text evidence="1">Belongs to the BLM10 family.</text>
</comment>
<dbReference type="Proteomes" id="UP001057455">
    <property type="component" value="Unassembled WGS sequence"/>
</dbReference>
<evidence type="ECO:0000259" key="5">
    <source>
        <dbReference type="Pfam" id="PF11919"/>
    </source>
</evidence>
<protein>
    <submittedName>
        <fullName evidence="7">Very large low complexity protein, putative</fullName>
    </submittedName>
</protein>
<evidence type="ECO:0000256" key="2">
    <source>
        <dbReference type="ARBA" id="ARBA00022737"/>
    </source>
</evidence>
<keyword evidence="3" id="KW-0227">DNA damage</keyword>
<organism evidence="7 8">
    <name type="scientific">Babesia ovis</name>
    <dbReference type="NCBI Taxonomy" id="5869"/>
    <lineage>
        <taxon>Eukaryota</taxon>
        <taxon>Sar</taxon>
        <taxon>Alveolata</taxon>
        <taxon>Apicomplexa</taxon>
        <taxon>Aconoidasida</taxon>
        <taxon>Piroplasmida</taxon>
        <taxon>Babesiidae</taxon>
        <taxon>Babesia</taxon>
    </lineage>
</organism>
<evidence type="ECO:0000256" key="4">
    <source>
        <dbReference type="ARBA" id="ARBA00023204"/>
    </source>
</evidence>
<dbReference type="GO" id="GO:0016504">
    <property type="term" value="F:peptidase activator activity"/>
    <property type="evidence" value="ECO:0007669"/>
    <property type="project" value="InterPro"/>
</dbReference>
<gene>
    <name evidence="7" type="ORF">BaOVIS_007140</name>
</gene>
<dbReference type="InterPro" id="IPR011989">
    <property type="entry name" value="ARM-like"/>
</dbReference>
<keyword evidence="8" id="KW-1185">Reference proteome</keyword>
<dbReference type="PANTHER" id="PTHR32170">
    <property type="entry name" value="PROTEASOME ACTIVATOR COMPLEX SUBUNIT 4"/>
    <property type="match status" value="1"/>
</dbReference>
<dbReference type="InterPro" id="IPR021843">
    <property type="entry name" value="PSME4_C"/>
</dbReference>
<dbReference type="PANTHER" id="PTHR32170:SF3">
    <property type="entry name" value="PROTEASOME ACTIVATOR COMPLEX SUBUNIT 4"/>
    <property type="match status" value="1"/>
</dbReference>
<name>A0A9W5WTW3_BABOV</name>